<dbReference type="InterPro" id="IPR014710">
    <property type="entry name" value="RmlC-like_jellyroll"/>
</dbReference>
<proteinExistence type="predicted"/>
<dbReference type="SUPFAM" id="SSF51182">
    <property type="entry name" value="RmlC-like cupins"/>
    <property type="match status" value="1"/>
</dbReference>
<dbReference type="Gene3D" id="2.60.120.10">
    <property type="entry name" value="Jelly Rolls"/>
    <property type="match status" value="1"/>
</dbReference>
<evidence type="ECO:0000259" key="1">
    <source>
        <dbReference type="Pfam" id="PF07883"/>
    </source>
</evidence>
<dbReference type="EMBL" id="LNQE01001862">
    <property type="protein sequence ID" value="KUG04004.1"/>
    <property type="molecule type" value="Genomic_DNA"/>
</dbReference>
<dbReference type="Pfam" id="PF07883">
    <property type="entry name" value="Cupin_2"/>
    <property type="match status" value="1"/>
</dbReference>
<comment type="caution">
    <text evidence="2">The sequence shown here is derived from an EMBL/GenBank/DDBJ whole genome shotgun (WGS) entry which is preliminary data.</text>
</comment>
<dbReference type="CDD" id="cd02238">
    <property type="entry name" value="cupin_KdgF"/>
    <property type="match status" value="1"/>
</dbReference>
<dbReference type="InterPro" id="IPR013096">
    <property type="entry name" value="Cupin_2"/>
</dbReference>
<feature type="domain" description="Cupin type-2" evidence="1">
    <location>
        <begin position="38"/>
        <end position="97"/>
    </location>
</feature>
<dbReference type="InterPro" id="IPR011051">
    <property type="entry name" value="RmlC_Cupin_sf"/>
</dbReference>
<accession>A0A0W8E5T6</accession>
<reference evidence="2" key="1">
    <citation type="journal article" date="2015" name="Proc. Natl. Acad. Sci. U.S.A.">
        <title>Networks of energetic and metabolic interactions define dynamics in microbial communities.</title>
        <authorList>
            <person name="Embree M."/>
            <person name="Liu J.K."/>
            <person name="Al-Bassam M.M."/>
            <person name="Zengler K."/>
        </authorList>
    </citation>
    <scope>NUCLEOTIDE SEQUENCE</scope>
</reference>
<protein>
    <submittedName>
        <fullName evidence="2">Putative pectin degradation protein</fullName>
    </submittedName>
</protein>
<gene>
    <name evidence="2" type="ORF">ASZ90_018593</name>
</gene>
<organism evidence="2">
    <name type="scientific">hydrocarbon metagenome</name>
    <dbReference type="NCBI Taxonomy" id="938273"/>
    <lineage>
        <taxon>unclassified sequences</taxon>
        <taxon>metagenomes</taxon>
        <taxon>ecological metagenomes</taxon>
    </lineage>
</organism>
<dbReference type="AlphaFoldDB" id="A0A0W8E5T6"/>
<evidence type="ECO:0000313" key="2">
    <source>
        <dbReference type="EMBL" id="KUG04004.1"/>
    </source>
</evidence>
<dbReference type="InterPro" id="IPR052535">
    <property type="entry name" value="Bacilysin_H2HPP_isomerase"/>
</dbReference>
<dbReference type="PANTHER" id="PTHR40112:SF1">
    <property type="entry name" value="H2HPP ISOMERASE"/>
    <property type="match status" value="1"/>
</dbReference>
<name>A0A0W8E5T6_9ZZZZ</name>
<dbReference type="PANTHER" id="PTHR40112">
    <property type="entry name" value="H2HPP ISOMERASE"/>
    <property type="match status" value="1"/>
</dbReference>
<sequence length="113" mass="12579">MIKKQTVYKSSPDGYIKAIDGIYRKTLVWGNNALLTEFKLAGGKKLPLHKHDEEQVGYLVNGHIILLIGNIKYDMLPGDSWAIPGGVEHSAEIIEDSLAIEVFSPVRSDYLPE</sequence>